<dbReference type="Proteomes" id="UP000650467">
    <property type="component" value="Unassembled WGS sequence"/>
</dbReference>
<accession>A0A836B074</accession>
<name>A0A836B074_CHLIN</name>
<gene>
    <name evidence="2" type="ORF">HXX76_002139</name>
</gene>
<organism evidence="2 3">
    <name type="scientific">Chlamydomonas incerta</name>
    <dbReference type="NCBI Taxonomy" id="51695"/>
    <lineage>
        <taxon>Eukaryota</taxon>
        <taxon>Viridiplantae</taxon>
        <taxon>Chlorophyta</taxon>
        <taxon>core chlorophytes</taxon>
        <taxon>Chlorophyceae</taxon>
        <taxon>CS clade</taxon>
        <taxon>Chlamydomonadales</taxon>
        <taxon>Chlamydomonadaceae</taxon>
        <taxon>Chlamydomonas</taxon>
    </lineage>
</organism>
<feature type="compositionally biased region" description="Low complexity" evidence="1">
    <location>
        <begin position="68"/>
        <end position="85"/>
    </location>
</feature>
<evidence type="ECO:0000313" key="3">
    <source>
        <dbReference type="Proteomes" id="UP000650467"/>
    </source>
</evidence>
<protein>
    <submittedName>
        <fullName evidence="2">Uncharacterized protein</fullName>
    </submittedName>
</protein>
<reference evidence="2" key="1">
    <citation type="journal article" date="2020" name="bioRxiv">
        <title>Comparative genomics of Chlamydomonas.</title>
        <authorList>
            <person name="Craig R.J."/>
            <person name="Hasan A.R."/>
            <person name="Ness R.W."/>
            <person name="Keightley P.D."/>
        </authorList>
    </citation>
    <scope>NUCLEOTIDE SEQUENCE</scope>
    <source>
        <strain evidence="2">SAG 7.73</strain>
    </source>
</reference>
<dbReference type="AlphaFoldDB" id="A0A836B074"/>
<evidence type="ECO:0000256" key="1">
    <source>
        <dbReference type="SAM" id="MobiDB-lite"/>
    </source>
</evidence>
<dbReference type="EMBL" id="JAEHOC010000003">
    <property type="protein sequence ID" value="KAG2443796.1"/>
    <property type="molecule type" value="Genomic_DNA"/>
</dbReference>
<sequence>MHGDRNENDYKNHCYSTARGKNIVRSSPLLLSYVRAVCNCVDDAEARAAALAHALQQHPPAPAPASAPQPQHQQQAHAILQAAEEGGAGGKATREQESRGASSGGVTRALDGSAATAAAFPAVSAIAAGGTYPCMMLAAPSIDDSTTACGATDRHPFGATGGSSPSSRHAAAVTTAHAAAAPSSSSGMWLLPVDVMSTTTAAAPALEGRHQPGAQQLVTSELPCCGSGLATDSYGYSHSYGYSYRHSPPAQQSLHVAGPYQRYSHNTYGAATGAAPAAWLPGSAPAAAPSIYRAASSSACSVGCGFGGEPMRGGRGTAGAADGGALLGHMQELDALLDAMVCVDTEELLPAADGTDEGHGGGGGGGGAAGLAKCCWVAETKDQMGTSGNALMTEAIPDLLLLPSSPLPPCQQQSEVQQLQVLDRQLAGAAAVPWAVGFLAAAPAASGGSDAIAETAVPPEGGYLGRDGVIASPFLTAGGLRVQPFGGPRSLQRPHLAAAAADGAAAAAAVAAAADALCDAGHSSSAYCGTTFSSAVLASSRDNSSLRPPLAAGSSIYACLPFMPSDAASPNLCGMSSHGFRAADKRCPWEQLEHHQQQQQQRLAAAAPAAHGNAGWCGGLLQAPSSVAPQAITDAYCTLGLEELEMQEMFA</sequence>
<proteinExistence type="predicted"/>
<comment type="caution">
    <text evidence="2">The sequence shown here is derived from an EMBL/GenBank/DDBJ whole genome shotgun (WGS) entry which is preliminary data.</text>
</comment>
<feature type="region of interest" description="Disordered" evidence="1">
    <location>
        <begin position="55"/>
        <end position="107"/>
    </location>
</feature>
<evidence type="ECO:0000313" key="2">
    <source>
        <dbReference type="EMBL" id="KAG2443796.1"/>
    </source>
</evidence>
<keyword evidence="3" id="KW-1185">Reference proteome</keyword>